<comment type="caution">
    <text evidence="1">The sequence shown here is derived from an EMBL/GenBank/DDBJ whole genome shotgun (WGS) entry which is preliminary data.</text>
</comment>
<accession>A0A3M7PC52</accession>
<evidence type="ECO:0000313" key="1">
    <source>
        <dbReference type="EMBL" id="RMZ96686.1"/>
    </source>
</evidence>
<gene>
    <name evidence="1" type="ORF">BpHYR1_032799</name>
</gene>
<name>A0A3M7PC52_BRAPC</name>
<dbReference type="EMBL" id="REGN01011969">
    <property type="protein sequence ID" value="RMZ96686.1"/>
    <property type="molecule type" value="Genomic_DNA"/>
</dbReference>
<dbReference type="Proteomes" id="UP000276133">
    <property type="component" value="Unassembled WGS sequence"/>
</dbReference>
<sequence>MTNSICSSSHKRLTLVKNKEGRFLTTEKEQGQRWVEHFREVLNRLEPLESNGQAYKESTKFLVLVSVQADSKRAKNFKNRDRINRPNFVGRTLARLF</sequence>
<keyword evidence="2" id="KW-1185">Reference proteome</keyword>
<proteinExistence type="predicted"/>
<protein>
    <submittedName>
        <fullName evidence="1">Steroid 17-alpha-hydroxylase 17-20</fullName>
    </submittedName>
</protein>
<dbReference type="OrthoDB" id="6142323at2759"/>
<evidence type="ECO:0000313" key="2">
    <source>
        <dbReference type="Proteomes" id="UP000276133"/>
    </source>
</evidence>
<dbReference type="AlphaFoldDB" id="A0A3M7PC52"/>
<organism evidence="1 2">
    <name type="scientific">Brachionus plicatilis</name>
    <name type="common">Marine rotifer</name>
    <name type="synonym">Brachionus muelleri</name>
    <dbReference type="NCBI Taxonomy" id="10195"/>
    <lineage>
        <taxon>Eukaryota</taxon>
        <taxon>Metazoa</taxon>
        <taxon>Spiralia</taxon>
        <taxon>Gnathifera</taxon>
        <taxon>Rotifera</taxon>
        <taxon>Eurotatoria</taxon>
        <taxon>Monogononta</taxon>
        <taxon>Pseudotrocha</taxon>
        <taxon>Ploima</taxon>
        <taxon>Brachionidae</taxon>
        <taxon>Brachionus</taxon>
    </lineage>
</organism>
<reference evidence="1 2" key="1">
    <citation type="journal article" date="2018" name="Sci. Rep.">
        <title>Genomic signatures of local adaptation to the degree of environmental predictability in rotifers.</title>
        <authorList>
            <person name="Franch-Gras L."/>
            <person name="Hahn C."/>
            <person name="Garcia-Roger E.M."/>
            <person name="Carmona M.J."/>
            <person name="Serra M."/>
            <person name="Gomez A."/>
        </authorList>
    </citation>
    <scope>NUCLEOTIDE SEQUENCE [LARGE SCALE GENOMIC DNA]</scope>
    <source>
        <strain evidence="1">HYR1</strain>
    </source>
</reference>